<dbReference type="PANTHER" id="PTHR33361:SF2">
    <property type="entry name" value="DUF885 DOMAIN-CONTAINING PROTEIN"/>
    <property type="match status" value="1"/>
</dbReference>
<sequence>MFYRLIPAITMLLIAMISLPPRSGAATSSASQDLAKLCDEYWQGFLETYPTYATSLGDKRYDDRLDDIGPAGIAKETRRLESALARTNAIDAASLSPGERLTRTALLTEVEDQLAWISCKFWEWAVDPRTGPQVDFMNLPDYTIIDSPADAASFVKRCRAMGPYFDDTVANLRSGLAKGKAAPRDAVKATIDQLDRLIAAPADSLALWKPVTVERKDWSPADRERFAKDLRSAIQTALQPALGRYREFLKTSVLPVARPPEKAGLSALPDGPDCYKKMIRVHTSLDMTPDDIHRLGLEQVAIVRRDLAQLGQKVLGTSDISEIQRRLRGSPEMFFKTSAEVEAKAKETLARAQAAVPGWFGIQPKARCELKVMGMHEAPYSTIAYYRGPSADGKRPGYYMVNTYLPETRPRYEAEALAFHESVPGHHLQIAIAQELTGIPEFRKHLGVTAYVEGWALYTERLADEMGLYSSDTDRLGKLSFDAWRSCRLVVDTGLHAKGWSRQQAIEYMTQNTLLAPNNIVNEVDRYIGTPGQALAYKLGQLEILKLRDEAKRRLGRRFDIKAFHDAVLGNGAVSLPVLHEQIEAYIVAAEGAK</sequence>
<reference evidence="2 3" key="1">
    <citation type="journal article" date="2019" name="Nat. Microbiol.">
        <title>Mediterranean grassland soil C-N compound turnover is dependent on rainfall and depth, and is mediated by genomically divergent microorganisms.</title>
        <authorList>
            <person name="Diamond S."/>
            <person name="Andeer P.F."/>
            <person name="Li Z."/>
            <person name="Crits-Christoph A."/>
            <person name="Burstein D."/>
            <person name="Anantharaman K."/>
            <person name="Lane K.R."/>
            <person name="Thomas B.C."/>
            <person name="Pan C."/>
            <person name="Northen T.R."/>
            <person name="Banfield J.F."/>
        </authorList>
    </citation>
    <scope>NUCLEOTIDE SEQUENCE [LARGE SCALE GENOMIC DNA]</scope>
    <source>
        <strain evidence="2">WS_9</strain>
    </source>
</reference>
<organism evidence="2 3">
    <name type="scientific">Eiseniibacteriota bacterium</name>
    <dbReference type="NCBI Taxonomy" id="2212470"/>
    <lineage>
        <taxon>Bacteria</taxon>
        <taxon>Candidatus Eiseniibacteriota</taxon>
    </lineage>
</organism>
<feature type="chain" id="PRO_5022214758" evidence="1">
    <location>
        <begin position="26"/>
        <end position="594"/>
    </location>
</feature>
<feature type="signal peptide" evidence="1">
    <location>
        <begin position="1"/>
        <end position="25"/>
    </location>
</feature>
<dbReference type="Pfam" id="PF05960">
    <property type="entry name" value="DUF885"/>
    <property type="match status" value="1"/>
</dbReference>
<name>A0A538TTL3_UNCEI</name>
<comment type="caution">
    <text evidence="2">The sequence shown here is derived from an EMBL/GenBank/DDBJ whole genome shotgun (WGS) entry which is preliminary data.</text>
</comment>
<accession>A0A538TTL3</accession>
<dbReference type="EMBL" id="VBOZ01000006">
    <property type="protein sequence ID" value="TMQ66972.1"/>
    <property type="molecule type" value="Genomic_DNA"/>
</dbReference>
<dbReference type="AlphaFoldDB" id="A0A538TTL3"/>
<gene>
    <name evidence="2" type="ORF">E6K79_01050</name>
</gene>
<keyword evidence="1" id="KW-0732">Signal</keyword>
<evidence type="ECO:0000313" key="2">
    <source>
        <dbReference type="EMBL" id="TMQ66972.1"/>
    </source>
</evidence>
<dbReference type="PANTHER" id="PTHR33361">
    <property type="entry name" value="GLR0591 PROTEIN"/>
    <property type="match status" value="1"/>
</dbReference>
<evidence type="ECO:0000256" key="1">
    <source>
        <dbReference type="SAM" id="SignalP"/>
    </source>
</evidence>
<protein>
    <submittedName>
        <fullName evidence="2">DUF885 domain-containing protein</fullName>
    </submittedName>
</protein>
<dbReference type="Proteomes" id="UP000317691">
    <property type="component" value="Unassembled WGS sequence"/>
</dbReference>
<evidence type="ECO:0000313" key="3">
    <source>
        <dbReference type="Proteomes" id="UP000317691"/>
    </source>
</evidence>
<proteinExistence type="predicted"/>
<dbReference type="InterPro" id="IPR010281">
    <property type="entry name" value="DUF885"/>
</dbReference>